<dbReference type="AlphaFoldDB" id="A0A2C9LD14"/>
<dbReference type="Proteomes" id="UP000076420">
    <property type="component" value="Unassembled WGS sequence"/>
</dbReference>
<reference evidence="1" key="1">
    <citation type="submission" date="2020-05" db="UniProtKB">
        <authorList>
            <consortium name="EnsemblMetazoa"/>
        </authorList>
    </citation>
    <scope>IDENTIFICATION</scope>
    <source>
        <strain evidence="1">BB02</strain>
    </source>
</reference>
<dbReference type="STRING" id="6526.A0A2C9LD14"/>
<protein>
    <submittedName>
        <fullName evidence="1">Uncharacterized protein</fullName>
    </submittedName>
</protein>
<dbReference type="VEuPathDB" id="VectorBase:BGLAX_028520"/>
<dbReference type="SUPFAM" id="SSF82895">
    <property type="entry name" value="TSP-1 type 1 repeat"/>
    <property type="match status" value="1"/>
</dbReference>
<evidence type="ECO:0000313" key="2">
    <source>
        <dbReference type="Proteomes" id="UP000076420"/>
    </source>
</evidence>
<organism evidence="1 2">
    <name type="scientific">Biomphalaria glabrata</name>
    <name type="common">Bloodfluke planorb</name>
    <name type="synonym">Freshwater snail</name>
    <dbReference type="NCBI Taxonomy" id="6526"/>
    <lineage>
        <taxon>Eukaryota</taxon>
        <taxon>Metazoa</taxon>
        <taxon>Spiralia</taxon>
        <taxon>Lophotrochozoa</taxon>
        <taxon>Mollusca</taxon>
        <taxon>Gastropoda</taxon>
        <taxon>Heterobranchia</taxon>
        <taxon>Euthyneura</taxon>
        <taxon>Panpulmonata</taxon>
        <taxon>Hygrophila</taxon>
        <taxon>Lymnaeoidea</taxon>
        <taxon>Planorbidae</taxon>
        <taxon>Biomphalaria</taxon>
    </lineage>
</organism>
<dbReference type="InterPro" id="IPR036383">
    <property type="entry name" value="TSP1_rpt_sf"/>
</dbReference>
<sequence>MWGPWKCSRECKSLQQVRYRYCDDPQPANGGKQCLGERVNKKEALCNAEIKCPEDCLDYEWGMNCLNGCTECLTACSKFNGSCLSCKAGYKDARHGCNLVCDLFEYGIDCKGDCRITCLGQDCQDRVSGECKREST</sequence>
<dbReference type="VEuPathDB" id="VectorBase:BGLB029803"/>
<proteinExistence type="predicted"/>
<dbReference type="PROSITE" id="PS50092">
    <property type="entry name" value="TSP1"/>
    <property type="match status" value="1"/>
</dbReference>
<dbReference type="InterPro" id="IPR000884">
    <property type="entry name" value="TSP1_rpt"/>
</dbReference>
<dbReference type="KEGG" id="bgt:106068326"/>
<accession>A0A2C9LD14</accession>
<dbReference type="EnsemblMetazoa" id="BGLB029803-RA">
    <property type="protein sequence ID" value="BGLB029803-PA"/>
    <property type="gene ID" value="BGLB029803"/>
</dbReference>
<name>A0A2C9LD14_BIOGL</name>
<gene>
    <name evidence="1" type="primary">106068326</name>
</gene>
<evidence type="ECO:0000313" key="1">
    <source>
        <dbReference type="EnsemblMetazoa" id="BGLB029803-PA"/>
    </source>
</evidence>
<dbReference type="SMART" id="SM00209">
    <property type="entry name" value="TSP1"/>
    <property type="match status" value="1"/>
</dbReference>
<dbReference type="Gene3D" id="2.20.100.10">
    <property type="entry name" value="Thrombospondin type-1 (TSP1) repeat"/>
    <property type="match status" value="1"/>
</dbReference>